<evidence type="ECO:0000313" key="3">
    <source>
        <dbReference type="Proteomes" id="UP000036106"/>
    </source>
</evidence>
<feature type="domain" description="DUF4422" evidence="1">
    <location>
        <begin position="4"/>
        <end position="203"/>
    </location>
</feature>
<keyword evidence="3" id="KW-1185">Reference proteome</keyword>
<dbReference type="EMBL" id="CP012034">
    <property type="protein sequence ID" value="AKP68434.1"/>
    <property type="molecule type" value="Genomic_DNA"/>
</dbReference>
<dbReference type="PATRIC" id="fig|1007676.4.peg.1509"/>
<sequence length="240" mass="28759">MPDDDKLYHPILVGSYKNYQNGMSYLRDDAGINISKKNPNYNELTAIYWAWKNIQDADAIGLVHYRRFFGKDEDDLLNQDLIDEKLSKHDVILPTERKYYVETNYSHYVHAHHEEPLLLTRRIIEKHHNDYLSAFDQAMNKRSAHMFNMFVMKQNQFSTYCEWLFSILEKLEENIYVEEYSEQEARVFGYIAEILMDVWIDKNDINYCEHDWIQIGGEKKISKVVHFLLRKFGLSKKTHF</sequence>
<evidence type="ECO:0000259" key="1">
    <source>
        <dbReference type="Pfam" id="PF14393"/>
    </source>
</evidence>
<evidence type="ECO:0000313" key="2">
    <source>
        <dbReference type="EMBL" id="AKP68434.1"/>
    </source>
</evidence>
<dbReference type="Proteomes" id="UP000036106">
    <property type="component" value="Chromosome"/>
</dbReference>
<name>A0A0H4QJ41_9LACO</name>
<gene>
    <name evidence="2" type="ORF">ABM34_07510</name>
</gene>
<dbReference type="InterPro" id="IPR025536">
    <property type="entry name" value="DUF4422"/>
</dbReference>
<dbReference type="STRING" id="1007676.ABM34_07510"/>
<proteinExistence type="predicted"/>
<dbReference type="Pfam" id="PF14393">
    <property type="entry name" value="DUF4422"/>
    <property type="match status" value="1"/>
</dbReference>
<reference evidence="3" key="1">
    <citation type="submission" date="2015-07" db="EMBL/GenBank/DDBJ databases">
        <title>Lactobacillus ginsenosidimutans/EMML 3141/ whole genome sequencing.</title>
        <authorList>
            <person name="Kim M.K."/>
            <person name="Im W.-T."/>
            <person name="Srinivasan S."/>
            <person name="Lee J.-J."/>
        </authorList>
    </citation>
    <scope>NUCLEOTIDE SEQUENCE [LARGE SCALE GENOMIC DNA]</scope>
    <source>
        <strain evidence="3">EMML 3041</strain>
    </source>
</reference>
<dbReference type="KEGG" id="lgn:ABM34_07510"/>
<dbReference type="AlphaFoldDB" id="A0A0H4QJ41"/>
<organism evidence="2 3">
    <name type="scientific">Companilactobacillus ginsenosidimutans</name>
    <dbReference type="NCBI Taxonomy" id="1007676"/>
    <lineage>
        <taxon>Bacteria</taxon>
        <taxon>Bacillati</taxon>
        <taxon>Bacillota</taxon>
        <taxon>Bacilli</taxon>
        <taxon>Lactobacillales</taxon>
        <taxon>Lactobacillaceae</taxon>
        <taxon>Companilactobacillus</taxon>
    </lineage>
</organism>
<protein>
    <recommendedName>
        <fullName evidence="1">DUF4422 domain-containing protein</fullName>
    </recommendedName>
</protein>
<dbReference type="OrthoDB" id="9798746at2"/>
<accession>A0A0H4QJ41</accession>